<accession>A0A2N7KE15</accession>
<sequence>MTPEERNAWQQSLAQIALDIKLNTLPFDMPWGHFENLCQKLIAEECNLSGLEVIDPIIYGRSGQKQEGIDIKGTIPNSSKFFMMQCKHYTLVTAGNITKWVDDFIKGKFSDQTSMYILATTFDISSDTKLVDSWHEAQQKLDSLGIRSEIWDQPSILAKLKNTFKVTSMFWGETIASRYCHQDFSENVYPYSYPVKNTNKVNNIIYIQNNTCQLDLIVPTEKEGIKAGGIFSFARRDLHGTTFSIDGKALIPLLQVKAHTSSLRNTNYLYKSETKYYLSLANIRLTLEDNEVDDLDWVLEQAFSYYLGSSKKIEAKFKTKRFERSSTDFKIKLCEIKQSLWSTTIDYAYAHDIANGDSSDFIYDSAPGCLKVFVDRDTENLDYGYHLIMYPKSSGSMLNDNVILEWEPLSDIAGSPVEIDQRKAWDAEFTYHWLHTYLFPRVYDWAKDKSTKENNTNLIRRLFKKENESHIPPLDYFIASNYKATSRNLERNVSCLKTMQNYTDKLQQHFHCYQHQARIKKELIINVVDACIFLLNENTELNCNYIRGNLRLGGETTLKELLLLKEDKESRVYSTSTMLDMALRSLGKLLELKHELSLYEIEVVK</sequence>
<comment type="caution">
    <text evidence="1">The sequence shown here is derived from an EMBL/GenBank/DDBJ whole genome shotgun (WGS) entry which is preliminary data.</text>
</comment>
<evidence type="ECO:0000313" key="2">
    <source>
        <dbReference type="Proteomes" id="UP000235406"/>
    </source>
</evidence>
<evidence type="ECO:0000313" key="1">
    <source>
        <dbReference type="EMBL" id="PMM73928.1"/>
    </source>
</evidence>
<organism evidence="1 2">
    <name type="scientific">Vibrio lentus</name>
    <dbReference type="NCBI Taxonomy" id="136468"/>
    <lineage>
        <taxon>Bacteria</taxon>
        <taxon>Pseudomonadati</taxon>
        <taxon>Pseudomonadota</taxon>
        <taxon>Gammaproteobacteria</taxon>
        <taxon>Vibrionales</taxon>
        <taxon>Vibrionaceae</taxon>
        <taxon>Vibrio</taxon>
    </lineage>
</organism>
<protein>
    <recommendedName>
        <fullName evidence="3">Restriction endonuclease type IV Mrr domain-containing protein</fullName>
    </recommendedName>
</protein>
<gene>
    <name evidence="1" type="ORF">BCT49_24560</name>
</gene>
<dbReference type="RefSeq" id="WP_102434427.1">
    <property type="nucleotide sequence ID" value="NZ_CAWNVI010000067.1"/>
</dbReference>
<name>A0A2N7KE15_9VIBR</name>
<dbReference type="Proteomes" id="UP000235406">
    <property type="component" value="Unassembled WGS sequence"/>
</dbReference>
<proteinExistence type="predicted"/>
<evidence type="ECO:0008006" key="3">
    <source>
        <dbReference type="Google" id="ProtNLM"/>
    </source>
</evidence>
<dbReference type="EMBL" id="MCZK01000067">
    <property type="protein sequence ID" value="PMM73928.1"/>
    <property type="molecule type" value="Genomic_DNA"/>
</dbReference>
<reference evidence="2" key="1">
    <citation type="submission" date="2016-07" db="EMBL/GenBank/DDBJ databases">
        <title>Nontailed viruses are major unrecognized killers of bacteria in the ocean.</title>
        <authorList>
            <person name="Kauffman K."/>
            <person name="Hussain F."/>
            <person name="Yang J."/>
            <person name="Arevalo P."/>
            <person name="Brown J."/>
            <person name="Cutler M."/>
            <person name="Kelly L."/>
            <person name="Polz M.F."/>
        </authorList>
    </citation>
    <scope>NUCLEOTIDE SEQUENCE [LARGE SCALE GENOMIC DNA]</scope>
    <source>
        <strain evidence="2">10N.261.46.F8</strain>
    </source>
</reference>
<dbReference type="AlphaFoldDB" id="A0A2N7KE15"/>
<dbReference type="OrthoDB" id="7032596at2"/>